<evidence type="ECO:0000256" key="3">
    <source>
        <dbReference type="ARBA" id="ARBA00022490"/>
    </source>
</evidence>
<feature type="domain" description="AAA+ ATPase" evidence="9">
    <location>
        <begin position="168"/>
        <end position="359"/>
    </location>
</feature>
<keyword evidence="3" id="KW-0963">Cytoplasm</keyword>
<keyword evidence="4" id="KW-0547">Nucleotide-binding</keyword>
<dbReference type="InterPro" id="IPR020003">
    <property type="entry name" value="ATPase_a/bsu_AS"/>
</dbReference>
<dbReference type="Proteomes" id="UP000182985">
    <property type="component" value="Unassembled WGS sequence"/>
</dbReference>
<dbReference type="Gene3D" id="3.40.50.12240">
    <property type="match status" value="1"/>
</dbReference>
<dbReference type="Pfam" id="PF00006">
    <property type="entry name" value="ATP-synt_ab"/>
    <property type="match status" value="1"/>
</dbReference>
<reference evidence="10 11" key="1">
    <citation type="submission" date="2016-10" db="EMBL/GenBank/DDBJ databases">
        <title>The Draft Genome Sequence of the Potato Rhizosphere Bacteria Ochrobactrum sp. IPA7.2.</title>
        <authorList>
            <person name="Gogoleva N.E."/>
            <person name="Khlopko Y.A."/>
            <person name="Burygin G.L."/>
            <person name="Plotnikov A.O."/>
        </authorList>
    </citation>
    <scope>NUCLEOTIDE SEQUENCE [LARGE SCALE GENOMIC DNA]</scope>
    <source>
        <strain evidence="10 11">IPA7.2</strain>
    </source>
</reference>
<keyword evidence="5" id="KW-0067">ATP-binding</keyword>
<comment type="catalytic activity">
    <reaction evidence="8">
        <text>ATP + H2O + cellular proteinSide 1 = ADP + phosphate + cellular proteinSide 2.</text>
        <dbReference type="EC" id="7.4.2.8"/>
    </reaction>
</comment>
<dbReference type="InterPro" id="IPR005714">
    <property type="entry name" value="ATPase_T3SS_FliI/YscN"/>
</dbReference>
<keyword evidence="7" id="KW-1278">Translocase</keyword>
<dbReference type="SMART" id="SM00382">
    <property type="entry name" value="AAA"/>
    <property type="match status" value="1"/>
</dbReference>
<proteinExistence type="predicted"/>
<dbReference type="PANTHER" id="PTHR15184">
    <property type="entry name" value="ATP SYNTHASE"/>
    <property type="match status" value="1"/>
</dbReference>
<dbReference type="CDD" id="cd01136">
    <property type="entry name" value="ATPase_flagellum-secretory_path_III"/>
    <property type="match status" value="1"/>
</dbReference>
<protein>
    <submittedName>
        <fullName evidence="10">Flagellum-specific ATP synthase FliI</fullName>
    </submittedName>
</protein>
<dbReference type="SUPFAM" id="SSF52540">
    <property type="entry name" value="P-loop containing nucleoside triphosphate hydrolases"/>
    <property type="match status" value="1"/>
</dbReference>
<dbReference type="NCBIfam" id="TIGR01026">
    <property type="entry name" value="fliI_yscN"/>
    <property type="match status" value="1"/>
</dbReference>
<evidence type="ECO:0000256" key="2">
    <source>
        <dbReference type="ARBA" id="ARBA00022448"/>
    </source>
</evidence>
<dbReference type="Pfam" id="PF02874">
    <property type="entry name" value="ATP-synt_ab_N"/>
    <property type="match status" value="1"/>
</dbReference>
<dbReference type="InterPro" id="IPR000194">
    <property type="entry name" value="ATPase_F1/V1/A1_a/bsu_nucl-bd"/>
</dbReference>
<sequence length="446" mass="48743">MNETDTKLASIIPRLRGGLTENRVSRPSRGRVREITGLMISASLDEARMGEICDLVDPKSGQRGKAEVVGLRDDTAILLPLGDIENLSNLTEVIPTRTVQRVRVGAGLLGRVIDSLGNPIDGAPLDPDNDWYSYPVMAQPPEPMQRKLISEPIHFGVRAIDGMLTCAKGQRIGLFGAPGVGKSLLLADIVEGSSADVTVVALIGERGREVREFMEHHLGTVSRQRCVVVAATSDRPGIERVKAAHTATTIAEYFRDQGKHVLLAVDNITRFARAQREIGLAAGEPPTRRGFPPSFFAALPRLLERAGPGSSGSITGLYNVLMEGDGNQDPVVEEVQALLDGHIFLSADLAQRNHFPAIDVVRSNSRLMSNVIDDEHRAAAAQIRRLLARYQETELLVRIGEYEHGADALTDEAIAKIDRINDFLQQKQPMRAPMEETLRLMRGLTN</sequence>
<dbReference type="GO" id="GO:0005737">
    <property type="term" value="C:cytoplasm"/>
    <property type="evidence" value="ECO:0007669"/>
    <property type="project" value="UniProtKB-SubCell"/>
</dbReference>
<dbReference type="RefSeq" id="WP_071631593.1">
    <property type="nucleotide sequence ID" value="NZ_MOEC01000008.1"/>
</dbReference>
<evidence type="ECO:0000256" key="7">
    <source>
        <dbReference type="ARBA" id="ARBA00022967"/>
    </source>
</evidence>
<dbReference type="InterPro" id="IPR004100">
    <property type="entry name" value="ATPase_F1/V1/A1_a/bsu_N"/>
</dbReference>
<organism evidence="10 11">
    <name type="scientific">Brucella cytisi</name>
    <dbReference type="NCBI Taxonomy" id="407152"/>
    <lineage>
        <taxon>Bacteria</taxon>
        <taxon>Pseudomonadati</taxon>
        <taxon>Pseudomonadota</taxon>
        <taxon>Alphaproteobacteria</taxon>
        <taxon>Hyphomicrobiales</taxon>
        <taxon>Brucellaceae</taxon>
        <taxon>Brucella/Ochrobactrum group</taxon>
        <taxon>Brucella</taxon>
    </lineage>
</organism>
<evidence type="ECO:0000259" key="9">
    <source>
        <dbReference type="SMART" id="SM00382"/>
    </source>
</evidence>
<dbReference type="GO" id="GO:0046933">
    <property type="term" value="F:proton-transporting ATP synthase activity, rotational mechanism"/>
    <property type="evidence" value="ECO:0007669"/>
    <property type="project" value="TreeGrafter"/>
</dbReference>
<evidence type="ECO:0000256" key="6">
    <source>
        <dbReference type="ARBA" id="ARBA00022927"/>
    </source>
</evidence>
<dbReference type="GO" id="GO:0030254">
    <property type="term" value="P:protein secretion by the type III secretion system"/>
    <property type="evidence" value="ECO:0007669"/>
    <property type="project" value="InterPro"/>
</dbReference>
<evidence type="ECO:0000256" key="1">
    <source>
        <dbReference type="ARBA" id="ARBA00004496"/>
    </source>
</evidence>
<dbReference type="AlphaFoldDB" id="A0A1J6I3Z3"/>
<dbReference type="PROSITE" id="PS00152">
    <property type="entry name" value="ATPASE_ALPHA_BETA"/>
    <property type="match status" value="1"/>
</dbReference>
<dbReference type="GO" id="GO:0008564">
    <property type="term" value="F:protein-exporting ATPase activity"/>
    <property type="evidence" value="ECO:0007669"/>
    <property type="project" value="UniProtKB-EC"/>
</dbReference>
<dbReference type="InterPro" id="IPR027417">
    <property type="entry name" value="P-loop_NTPase"/>
</dbReference>
<dbReference type="FunFam" id="3.40.50.12240:FF:000002">
    <property type="entry name" value="Flagellum-specific ATP synthase FliI"/>
    <property type="match status" value="1"/>
</dbReference>
<evidence type="ECO:0000256" key="5">
    <source>
        <dbReference type="ARBA" id="ARBA00022840"/>
    </source>
</evidence>
<dbReference type="EMBL" id="MOEC01000008">
    <property type="protein sequence ID" value="OIS93610.1"/>
    <property type="molecule type" value="Genomic_DNA"/>
</dbReference>
<comment type="subcellular location">
    <subcellularLocation>
        <location evidence="1">Cytoplasm</location>
    </subcellularLocation>
</comment>
<dbReference type="GO" id="GO:0030257">
    <property type="term" value="C:type III protein secretion system complex"/>
    <property type="evidence" value="ECO:0007669"/>
    <property type="project" value="InterPro"/>
</dbReference>
<dbReference type="Pfam" id="PF18269">
    <property type="entry name" value="T3SS_ATPase_C"/>
    <property type="match status" value="1"/>
</dbReference>
<gene>
    <name evidence="10" type="primary">fliI</name>
    <name evidence="10" type="ORF">BLA27_09845</name>
</gene>
<dbReference type="OrthoDB" id="9801639at2"/>
<evidence type="ECO:0000313" key="10">
    <source>
        <dbReference type="EMBL" id="OIS93610.1"/>
    </source>
</evidence>
<dbReference type="InterPro" id="IPR050053">
    <property type="entry name" value="ATPase_alpha/beta_chains"/>
</dbReference>
<keyword evidence="6" id="KW-0653">Protein transport</keyword>
<keyword evidence="2" id="KW-0813">Transport</keyword>
<evidence type="ECO:0000256" key="8">
    <source>
        <dbReference type="ARBA" id="ARBA00034006"/>
    </source>
</evidence>
<keyword evidence="11" id="KW-1185">Reference proteome</keyword>
<dbReference type="GO" id="GO:0005524">
    <property type="term" value="F:ATP binding"/>
    <property type="evidence" value="ECO:0007669"/>
    <property type="project" value="UniProtKB-KW"/>
</dbReference>
<dbReference type="InterPro" id="IPR040627">
    <property type="entry name" value="T3SS_ATPase_C"/>
</dbReference>
<evidence type="ECO:0000256" key="4">
    <source>
        <dbReference type="ARBA" id="ARBA00022741"/>
    </source>
</evidence>
<accession>A0A1J6I3Z3</accession>
<comment type="caution">
    <text evidence="10">The sequence shown here is derived from an EMBL/GenBank/DDBJ whole genome shotgun (WGS) entry which is preliminary data.</text>
</comment>
<dbReference type="InterPro" id="IPR003593">
    <property type="entry name" value="AAA+_ATPase"/>
</dbReference>
<name>A0A1J6I3Z3_9HYPH</name>
<evidence type="ECO:0000313" key="11">
    <source>
        <dbReference type="Proteomes" id="UP000182985"/>
    </source>
</evidence>
<dbReference type="PANTHER" id="PTHR15184:SF9">
    <property type="entry name" value="SPI-1 TYPE 3 SECRETION SYSTEM ATPASE"/>
    <property type="match status" value="1"/>
</dbReference>
<dbReference type="GO" id="GO:0016887">
    <property type="term" value="F:ATP hydrolysis activity"/>
    <property type="evidence" value="ECO:0007669"/>
    <property type="project" value="InterPro"/>
</dbReference>